<dbReference type="PANTHER" id="PTHR36050:SF1">
    <property type="entry name" value="O-FUCOSYLTRANSFERASE 30"/>
    <property type="match status" value="1"/>
</dbReference>
<dbReference type="STRING" id="106004.A0A1Y2EPX4"/>
<name>A0A1Y2EPX4_9BASI</name>
<dbReference type="EMBL" id="MCGR01000045">
    <property type="protein sequence ID" value="ORY73599.1"/>
    <property type="molecule type" value="Genomic_DNA"/>
</dbReference>
<feature type="region of interest" description="Disordered" evidence="1">
    <location>
        <begin position="721"/>
        <end position="762"/>
    </location>
</feature>
<feature type="compositionally biased region" description="Polar residues" evidence="1">
    <location>
        <begin position="1"/>
        <end position="10"/>
    </location>
</feature>
<organism evidence="3 4">
    <name type="scientific">Leucosporidium creatinivorum</name>
    <dbReference type="NCBI Taxonomy" id="106004"/>
    <lineage>
        <taxon>Eukaryota</taxon>
        <taxon>Fungi</taxon>
        <taxon>Dikarya</taxon>
        <taxon>Basidiomycota</taxon>
        <taxon>Pucciniomycotina</taxon>
        <taxon>Microbotryomycetes</taxon>
        <taxon>Leucosporidiales</taxon>
        <taxon>Leucosporidium</taxon>
    </lineage>
</organism>
<feature type="region of interest" description="Disordered" evidence="1">
    <location>
        <begin position="153"/>
        <end position="175"/>
    </location>
</feature>
<feature type="region of interest" description="Disordered" evidence="1">
    <location>
        <begin position="1"/>
        <end position="49"/>
    </location>
</feature>
<dbReference type="InParanoid" id="A0A1Y2EPX4"/>
<feature type="transmembrane region" description="Helical" evidence="2">
    <location>
        <begin position="67"/>
        <end position="85"/>
    </location>
</feature>
<reference evidence="3 4" key="1">
    <citation type="submission" date="2016-07" db="EMBL/GenBank/DDBJ databases">
        <title>Pervasive Adenine N6-methylation of Active Genes in Fungi.</title>
        <authorList>
            <consortium name="DOE Joint Genome Institute"/>
            <person name="Mondo S.J."/>
            <person name="Dannebaum R.O."/>
            <person name="Kuo R.C."/>
            <person name="Labutti K."/>
            <person name="Haridas S."/>
            <person name="Kuo A."/>
            <person name="Salamov A."/>
            <person name="Ahrendt S.R."/>
            <person name="Lipzen A."/>
            <person name="Sullivan W."/>
            <person name="Andreopoulos W.B."/>
            <person name="Clum A."/>
            <person name="Lindquist E."/>
            <person name="Daum C."/>
            <person name="Ramamoorthy G.K."/>
            <person name="Gryganskyi A."/>
            <person name="Culley D."/>
            <person name="Magnuson J.K."/>
            <person name="James T.Y."/>
            <person name="O'Malley M.A."/>
            <person name="Stajich J.E."/>
            <person name="Spatafora J.W."/>
            <person name="Visel A."/>
            <person name="Grigoriev I.V."/>
        </authorList>
    </citation>
    <scope>NUCLEOTIDE SEQUENCE [LARGE SCALE GENOMIC DNA]</scope>
    <source>
        <strain evidence="3 4">62-1032</strain>
    </source>
</reference>
<proteinExistence type="predicted"/>
<evidence type="ECO:0000256" key="1">
    <source>
        <dbReference type="SAM" id="MobiDB-lite"/>
    </source>
</evidence>
<feature type="compositionally biased region" description="Basic and acidic residues" evidence="1">
    <location>
        <begin position="748"/>
        <end position="762"/>
    </location>
</feature>
<accession>A0A1Y2EPX4</accession>
<keyword evidence="4" id="KW-1185">Reference proteome</keyword>
<dbReference type="Proteomes" id="UP000193467">
    <property type="component" value="Unassembled WGS sequence"/>
</dbReference>
<feature type="compositionally biased region" description="Basic and acidic residues" evidence="1">
    <location>
        <begin position="549"/>
        <end position="560"/>
    </location>
</feature>
<feature type="compositionally biased region" description="Low complexity" evidence="1">
    <location>
        <begin position="728"/>
        <end position="741"/>
    </location>
</feature>
<feature type="region of interest" description="Disordered" evidence="1">
    <location>
        <begin position="205"/>
        <end position="224"/>
    </location>
</feature>
<gene>
    <name evidence="3" type="ORF">BCR35DRAFT_307044</name>
</gene>
<keyword evidence="2" id="KW-1133">Transmembrane helix</keyword>
<comment type="caution">
    <text evidence="3">The sequence shown here is derived from an EMBL/GenBank/DDBJ whole genome shotgun (WGS) entry which is preliminary data.</text>
</comment>
<evidence type="ECO:0000256" key="2">
    <source>
        <dbReference type="SAM" id="Phobius"/>
    </source>
</evidence>
<dbReference type="OrthoDB" id="1882547at2759"/>
<dbReference type="AlphaFoldDB" id="A0A1Y2EPX4"/>
<feature type="region of interest" description="Disordered" evidence="1">
    <location>
        <begin position="497"/>
        <end position="574"/>
    </location>
</feature>
<protein>
    <recommendedName>
        <fullName evidence="5">GDP-fucose protein O-fucosyltransferase-domain-containing protein</fullName>
    </recommendedName>
</protein>
<keyword evidence="2" id="KW-0812">Transmembrane</keyword>
<dbReference type="PANTHER" id="PTHR36050">
    <property type="entry name" value="O-FUCOSYLTRANSFERASE 30"/>
    <property type="match status" value="1"/>
</dbReference>
<evidence type="ECO:0000313" key="3">
    <source>
        <dbReference type="EMBL" id="ORY73599.1"/>
    </source>
</evidence>
<sequence length="762" mass="84467">MINMHTISRASSPSYEPLSRSRSPSPSPASPVRGYEDSEEEELGLLSPTARGGVEGRKVVVSNRRRWMLLLAVIGLLAMGMYWRAGFGGSEKGKVEEVALGAEEVQGEDVPVMEVEEYTTMEEAEWFATEEPTPVATATLEETTAVYEEEYAPTATGEDLLEPTATGVPASTDQGDEADEGLLAEQADNAEETKLEVTPVQLPPTIPILNVRPHPRPPPSDPEAASKMRYLSYENHSGFHNQRKSIANALVLSTLLNRTLLLPPARLGSTAAWEPHLATTIPFMERCKAGSSFLLPTDSECANSAHSDPERWTYVGWSYLVSEKLLDGRQVVDRWNGSMEWFFEDVEMGGLGLKKEEVVDFEDPDRRSYQFYDSRAMPTSLDGFTRRLEIQDLLEGEMAQARLLHFGSMFGGGRLKLSKEESLVEQRKVEERMVFEIEKVDGISDEIRDALGSYVGVHLRVGDGIFKTKARENMQGVFRKLCKDVFHLKQTQITALLEDSASRPAPRALPPRHGRRASHSLSGSAWSLTDDIADPAELDSSPTPSSLTRRAERQAKRDTPRPLSSTLRCRSPLHTTPHLLPLNMPIYIATDSRHPLTDRNLAPFFHHFPCTFLMTDFAEQNEGNSRPIDDLVEMVEGKWTSDWDGQGLANYLYPFLEAEVAAKGTDVVGSEPTSRSTFRYFPPRILADLSPLPTAPQSTFSGYTAGTLHTAYRKMGITTEQVSGSSAPVPEEALVSVSSSSDGEDSVLEEKLREMGEVERRI</sequence>
<evidence type="ECO:0008006" key="5">
    <source>
        <dbReference type="Google" id="ProtNLM"/>
    </source>
</evidence>
<evidence type="ECO:0000313" key="4">
    <source>
        <dbReference type="Proteomes" id="UP000193467"/>
    </source>
</evidence>
<keyword evidence="2" id="KW-0472">Membrane</keyword>
<feature type="compositionally biased region" description="Low complexity" evidence="1">
    <location>
        <begin position="11"/>
        <end position="24"/>
    </location>
</feature>